<sequence>MRHHFYSSDELRTIGIIAILLYIVLLFIIAAMWMHIERQDETIRNLRMKISKMECRQMTEKAVIHSMCLHELFDKIDNPRP</sequence>
<evidence type="ECO:0000256" key="1">
    <source>
        <dbReference type="SAM" id="Phobius"/>
    </source>
</evidence>
<feature type="transmembrane region" description="Helical" evidence="1">
    <location>
        <begin position="12"/>
        <end position="34"/>
    </location>
</feature>
<dbReference type="RefSeq" id="WP_005931932.1">
    <property type="nucleotide sequence ID" value="NZ_JH724308.1"/>
</dbReference>
<keyword evidence="1" id="KW-0472">Membrane</keyword>
<dbReference type="AlphaFoldDB" id="I9SY23"/>
<name>I9SY23_9BACE</name>
<dbReference type="GeneID" id="93117268"/>
<evidence type="ECO:0000313" key="3">
    <source>
        <dbReference type="Proteomes" id="UP000005150"/>
    </source>
</evidence>
<dbReference type="EMBL" id="AGXV01000035">
    <property type="protein sequence ID" value="EIY61143.1"/>
    <property type="molecule type" value="Genomic_DNA"/>
</dbReference>
<gene>
    <name evidence="2" type="ORF">HMPREF1071_03014</name>
</gene>
<dbReference type="Proteomes" id="UP000005150">
    <property type="component" value="Unassembled WGS sequence"/>
</dbReference>
<keyword evidence="1" id="KW-1133">Transmembrane helix</keyword>
<protein>
    <submittedName>
        <fullName evidence="2">Uncharacterized protein</fullName>
    </submittedName>
</protein>
<organism evidence="2 3">
    <name type="scientific">Bacteroides salyersiae CL02T12C01</name>
    <dbReference type="NCBI Taxonomy" id="997887"/>
    <lineage>
        <taxon>Bacteria</taxon>
        <taxon>Pseudomonadati</taxon>
        <taxon>Bacteroidota</taxon>
        <taxon>Bacteroidia</taxon>
        <taxon>Bacteroidales</taxon>
        <taxon>Bacteroidaceae</taxon>
        <taxon>Bacteroides</taxon>
    </lineage>
</organism>
<reference evidence="2 3" key="1">
    <citation type="submission" date="2012-02" db="EMBL/GenBank/DDBJ databases">
        <title>The Genome Sequence of Bacteroides salyersiae CL02T12C01.</title>
        <authorList>
            <consortium name="The Broad Institute Genome Sequencing Platform"/>
            <person name="Earl A."/>
            <person name="Ward D."/>
            <person name="Feldgarden M."/>
            <person name="Gevers D."/>
            <person name="Zitomersky N.L."/>
            <person name="Coyne M.J."/>
            <person name="Comstock L.E."/>
            <person name="Young S.K."/>
            <person name="Zeng Q."/>
            <person name="Gargeya S."/>
            <person name="Fitzgerald M."/>
            <person name="Haas B."/>
            <person name="Abouelleil A."/>
            <person name="Alvarado L."/>
            <person name="Arachchi H.M."/>
            <person name="Berlin A."/>
            <person name="Chapman S.B."/>
            <person name="Gearin G."/>
            <person name="Goldberg J."/>
            <person name="Griggs A."/>
            <person name="Gujja S."/>
            <person name="Hansen M."/>
            <person name="Heiman D."/>
            <person name="Howarth C."/>
            <person name="Larimer J."/>
            <person name="Lui A."/>
            <person name="MacDonald P.J.P."/>
            <person name="McCowen C."/>
            <person name="Montmayeur A."/>
            <person name="Murphy C."/>
            <person name="Neiman D."/>
            <person name="Pearson M."/>
            <person name="Priest M."/>
            <person name="Roberts A."/>
            <person name="Saif S."/>
            <person name="Shea T."/>
            <person name="Sisk P."/>
            <person name="Stolte C."/>
            <person name="Sykes S."/>
            <person name="Wortman J."/>
            <person name="Nusbaum C."/>
            <person name="Birren B."/>
        </authorList>
    </citation>
    <scope>NUCLEOTIDE SEQUENCE [LARGE SCALE GENOMIC DNA]</scope>
    <source>
        <strain evidence="2 3">CL02T12C01</strain>
    </source>
</reference>
<dbReference type="OrthoDB" id="9935529at2"/>
<accession>I9SY23</accession>
<keyword evidence="3" id="KW-1185">Reference proteome</keyword>
<proteinExistence type="predicted"/>
<evidence type="ECO:0000313" key="2">
    <source>
        <dbReference type="EMBL" id="EIY61143.1"/>
    </source>
</evidence>
<dbReference type="HOGENOM" id="CLU_2434814_0_0_10"/>
<comment type="caution">
    <text evidence="2">The sequence shown here is derived from an EMBL/GenBank/DDBJ whole genome shotgun (WGS) entry which is preliminary data.</text>
</comment>
<keyword evidence="1" id="KW-0812">Transmembrane</keyword>
<dbReference type="PATRIC" id="fig|997887.3.peg.3124"/>